<evidence type="ECO:0000256" key="1">
    <source>
        <dbReference type="ARBA" id="ARBA00022801"/>
    </source>
</evidence>
<dbReference type="Gene3D" id="1.50.10.10">
    <property type="match status" value="1"/>
</dbReference>
<keyword evidence="4" id="KW-1185">Reference proteome</keyword>
<comment type="caution">
    <text evidence="3">The sequence shown here is derived from an EMBL/GenBank/DDBJ whole genome shotgun (WGS) entry which is preliminary data.</text>
</comment>
<reference evidence="3 4" key="1">
    <citation type="submission" date="2016-11" db="EMBL/GenBank/DDBJ databases">
        <title>Paenibacillus species isolates.</title>
        <authorList>
            <person name="Beno S.M."/>
        </authorList>
    </citation>
    <scope>NUCLEOTIDE SEQUENCE [LARGE SCALE GENOMIC DNA]</scope>
    <source>
        <strain evidence="3 4">FSL H7-0433</strain>
    </source>
</reference>
<name>A0ABX3H2K0_9BACL</name>
<dbReference type="InterPro" id="IPR012341">
    <property type="entry name" value="6hp_glycosidase-like_sf"/>
</dbReference>
<dbReference type="RefSeq" id="WP_076217583.1">
    <property type="nucleotide sequence ID" value="NZ_MPVP01000001.1"/>
</dbReference>
<evidence type="ECO:0000256" key="2">
    <source>
        <dbReference type="ARBA" id="ARBA00038358"/>
    </source>
</evidence>
<keyword evidence="1 3" id="KW-0378">Hydrolase</keyword>
<comment type="similarity">
    <text evidence="2">Belongs to the glycosyl hydrolase 88 family.</text>
</comment>
<dbReference type="InterPro" id="IPR010905">
    <property type="entry name" value="Glyco_hydro_88"/>
</dbReference>
<sequence length="391" mass="43589">MSEVIPTQQTQQTRGLVISESTLEWADGAWQQIVNKVEKTSKRIGVSFPHASVSGVYDNMRPSWWTAGFWPGILWQIAAEGNHPALQEIAEQIEEKLDEPLYALTVHHDAGFIWTLSALANYRVTGNERSKQRGLMAAAQLASRFNLKGSFIRAWHDTEKINRAGWSIIDTVMNLPLLYWASEVTEDPRFRHIAAAHAETVVEHFLRPDGSSYHILEFNPESGEKIGAMAGQGYAEESAWARGSAWMIYGLTLSFHYTGDNKFLTGAKRAAHFFLANLPEDHVPHWDFRAPDAGEKPRDTSAGACAACGLIELAKIVPQAEASFYLRAAEQIVRSLYENYGTWDIPEEEGLILSGTSNLPGGVHIDTPLIYGDYFFVEAVSKLRGAVLQLW</sequence>
<dbReference type="GO" id="GO:0016787">
    <property type="term" value="F:hydrolase activity"/>
    <property type="evidence" value="ECO:0007669"/>
    <property type="project" value="UniProtKB-KW"/>
</dbReference>
<evidence type="ECO:0000313" key="4">
    <source>
        <dbReference type="Proteomes" id="UP000187158"/>
    </source>
</evidence>
<dbReference type="SUPFAM" id="SSF48208">
    <property type="entry name" value="Six-hairpin glycosidases"/>
    <property type="match status" value="1"/>
</dbReference>
<dbReference type="InterPro" id="IPR008928">
    <property type="entry name" value="6-hairpin_glycosidase_sf"/>
</dbReference>
<protein>
    <submittedName>
        <fullName evidence="3">Glycosyl hydrolase</fullName>
    </submittedName>
</protein>
<proteinExistence type="inferred from homology"/>
<dbReference type="EMBL" id="MPVP01000001">
    <property type="protein sequence ID" value="OMD40979.1"/>
    <property type="molecule type" value="Genomic_DNA"/>
</dbReference>
<organism evidence="3 4">
    <name type="scientific">Paenibacillus odorifer</name>
    <dbReference type="NCBI Taxonomy" id="189426"/>
    <lineage>
        <taxon>Bacteria</taxon>
        <taxon>Bacillati</taxon>
        <taxon>Bacillota</taxon>
        <taxon>Bacilli</taxon>
        <taxon>Bacillales</taxon>
        <taxon>Paenibacillaceae</taxon>
        <taxon>Paenibacillus</taxon>
    </lineage>
</organism>
<dbReference type="Pfam" id="PF07470">
    <property type="entry name" value="Glyco_hydro_88"/>
    <property type="match status" value="1"/>
</dbReference>
<dbReference type="PANTHER" id="PTHR36845">
    <property type="entry name" value="HYDROLASE, PUTATIVE (AFU_ORTHOLOGUE AFUA_7G05090)-RELATED"/>
    <property type="match status" value="1"/>
</dbReference>
<evidence type="ECO:0000313" key="3">
    <source>
        <dbReference type="EMBL" id="OMD40979.1"/>
    </source>
</evidence>
<dbReference type="PANTHER" id="PTHR36845:SF1">
    <property type="entry name" value="HYDROLASE, PUTATIVE (AFU_ORTHOLOGUE AFUA_7G05090)-RELATED"/>
    <property type="match status" value="1"/>
</dbReference>
<accession>A0ABX3H2K0</accession>
<gene>
    <name evidence="3" type="ORF">BSO21_00595</name>
</gene>
<dbReference type="InterPro" id="IPR052369">
    <property type="entry name" value="UG_Glycosaminoglycan_Hydrolase"/>
</dbReference>
<dbReference type="Proteomes" id="UP000187158">
    <property type="component" value="Unassembled WGS sequence"/>
</dbReference>